<name>A0ABV5CKX0_9ACTN</name>
<dbReference type="EMBL" id="JBCGDC010000011">
    <property type="protein sequence ID" value="MFB6392648.1"/>
    <property type="molecule type" value="Genomic_DNA"/>
</dbReference>
<evidence type="ECO:0008006" key="4">
    <source>
        <dbReference type="Google" id="ProtNLM"/>
    </source>
</evidence>
<organism evidence="2 3">
    <name type="scientific">Polymorphospora lycopeni</name>
    <dbReference type="NCBI Taxonomy" id="3140240"/>
    <lineage>
        <taxon>Bacteria</taxon>
        <taxon>Bacillati</taxon>
        <taxon>Actinomycetota</taxon>
        <taxon>Actinomycetes</taxon>
        <taxon>Micromonosporales</taxon>
        <taxon>Micromonosporaceae</taxon>
        <taxon>Polymorphospora</taxon>
    </lineage>
</organism>
<evidence type="ECO:0000313" key="3">
    <source>
        <dbReference type="Proteomes" id="UP001582793"/>
    </source>
</evidence>
<keyword evidence="3" id="KW-1185">Reference proteome</keyword>
<proteinExistence type="predicted"/>
<evidence type="ECO:0000256" key="1">
    <source>
        <dbReference type="SAM" id="Phobius"/>
    </source>
</evidence>
<keyword evidence="1" id="KW-0812">Transmembrane</keyword>
<keyword evidence="1" id="KW-1133">Transmembrane helix</keyword>
<dbReference type="RefSeq" id="WP_375733363.1">
    <property type="nucleotide sequence ID" value="NZ_JBCGDC010000011.1"/>
</dbReference>
<gene>
    <name evidence="2" type="ORF">AAFH96_05950</name>
</gene>
<protein>
    <recommendedName>
        <fullName evidence="4">Holin</fullName>
    </recommendedName>
</protein>
<evidence type="ECO:0000313" key="2">
    <source>
        <dbReference type="EMBL" id="MFB6392648.1"/>
    </source>
</evidence>
<sequence>METTLPVYGFTADLGGLLSLAITIVLPILVGLVTRQSTSGAVKAVLLLALAAVKTVLEAWLQATNTGVAFEAVPVIYTTAINFGIAVAIHLGLFRPTGVADAAQSVVVTDKPSERPAA</sequence>
<comment type="caution">
    <text evidence="2">The sequence shown here is derived from an EMBL/GenBank/DDBJ whole genome shotgun (WGS) entry which is preliminary data.</text>
</comment>
<feature type="transmembrane region" description="Helical" evidence="1">
    <location>
        <begin position="45"/>
        <end position="63"/>
    </location>
</feature>
<keyword evidence="1" id="KW-0472">Membrane</keyword>
<dbReference type="Proteomes" id="UP001582793">
    <property type="component" value="Unassembled WGS sequence"/>
</dbReference>
<accession>A0ABV5CKX0</accession>
<feature type="transmembrane region" description="Helical" evidence="1">
    <location>
        <begin position="75"/>
        <end position="94"/>
    </location>
</feature>
<reference evidence="2 3" key="1">
    <citation type="submission" date="2024-04" db="EMBL/GenBank/DDBJ databases">
        <title>Polymorphospora sp. isolated from Baiyangdian Lake in Xiong'an New Area.</title>
        <authorList>
            <person name="Zhang X."/>
            <person name="Liu J."/>
        </authorList>
    </citation>
    <scope>NUCLEOTIDE SEQUENCE [LARGE SCALE GENOMIC DNA]</scope>
    <source>
        <strain evidence="2 3">2-325</strain>
    </source>
</reference>
<feature type="transmembrane region" description="Helical" evidence="1">
    <location>
        <begin position="14"/>
        <end position="33"/>
    </location>
</feature>